<dbReference type="SMART" id="SM00949">
    <property type="entry name" value="PAZ"/>
    <property type="match status" value="1"/>
</dbReference>
<dbReference type="InterPro" id="IPR003100">
    <property type="entry name" value="PAZ_dom"/>
</dbReference>
<dbReference type="Gene3D" id="2.170.260.10">
    <property type="entry name" value="paz domain"/>
    <property type="match status" value="1"/>
</dbReference>
<dbReference type="InterPro" id="IPR036397">
    <property type="entry name" value="RNaseH_sf"/>
</dbReference>
<dbReference type="InterPro" id="IPR014811">
    <property type="entry name" value="ArgoL1"/>
</dbReference>
<dbReference type="AlphaFoldDB" id="A0A2J7PLB5"/>
<evidence type="ECO:0000256" key="1">
    <source>
        <dbReference type="RuleBase" id="RU361178"/>
    </source>
</evidence>
<dbReference type="InterPro" id="IPR003165">
    <property type="entry name" value="Piwi"/>
</dbReference>
<dbReference type="InterPro" id="IPR045246">
    <property type="entry name" value="Piwi_ago-like"/>
</dbReference>
<dbReference type="SMART" id="SM01163">
    <property type="entry name" value="DUF1785"/>
    <property type="match status" value="1"/>
</dbReference>
<evidence type="ECO:0000259" key="2">
    <source>
        <dbReference type="PROSITE" id="PS50821"/>
    </source>
</evidence>
<dbReference type="Pfam" id="PF16486">
    <property type="entry name" value="ArgoN"/>
    <property type="match status" value="1"/>
</dbReference>
<dbReference type="CDD" id="cd02846">
    <property type="entry name" value="PAZ_argonaute_like"/>
    <property type="match status" value="1"/>
</dbReference>
<dbReference type="Pfam" id="PF08699">
    <property type="entry name" value="ArgoL1"/>
    <property type="match status" value="1"/>
</dbReference>
<dbReference type="PROSITE" id="PS50822">
    <property type="entry name" value="PIWI"/>
    <property type="match status" value="1"/>
</dbReference>
<dbReference type="SMART" id="SM00950">
    <property type="entry name" value="Piwi"/>
    <property type="match status" value="1"/>
</dbReference>
<sequence>MFHQEQVLPTQVRAVVGTSGFCSGHTGPHRQGLEHGNTLQGALSAGAAQRTVGDTSSAETTNQLIQTLQLPMRKECGTMGKSIIVETNHFALDLSRVQNNIIIHYDVTLEPSFPQRMLRAAMEEFRLKHYPKRFPAFDGKKNLYSSGDLPFGREMCDHIALCDNESGKERKFKITIKYASQADLQSLVQYTASGASLLPPQKAIQAVDIILRNVSAFRFVQAGRSFFSPPKGRVVELGDGVEMWHGFFQSAILGWKPFVNIDVAHKGFPSARNVVDLILEVCKLRREDLQKELSIQQKEDFLNYIRGLKIDYMLPDVPTSKRTYKVNNITKSPVEQFFELDDHKWISVAEYFAYEKKVILSYPHLPCLHVGSVNRLKPIYVPAELCTVTRGQVTIRKLNETQISNMIKNTTTSTDIRKQKIQEALRSVRFNDDPCMKEFGLSVSDRFEKVEARVLEAPQLQYNVEVGKKNVVNPMKGVWRPLTFLSTNKLSHWIILNLNKYTKEDEMRRFGVEMQNVGRTLGMDIAPPPPPKSMQPPTKNTHQLMEFFKTVKTEVQLVVVVIPDRGDCYAKVKKVAELNVGLLTQCVKGRTMSRLNPAVCSNILLKINSKLNGINHTFASVSRPPCLFRPVMIVGADVTHPSPDQLSIPSVAAVTASHDPKAFKYNIQIRLQPPKAEIIEDLENIMRQQLLFFYRHTSACKPERIIFFRDGVSDGQFAQVLKSEVLAIRRACFSMSQEYEPKVTFLVVQKRHHTRFFPRSEDADGRYKNVPPGTVVDRKITHPTEVDFYLVSHSSIQGVSRPTKYHLLWNDDDDIMTENEIEKIAYYLCHMFSRCTRSVSYPAPTYYAHLAAKRARVYLEGENIKLSNLQSQQHICAALKEIVSDHPMFFV</sequence>
<feature type="domain" description="Piwi" evidence="3">
    <location>
        <begin position="557"/>
        <end position="860"/>
    </location>
</feature>
<evidence type="ECO:0000313" key="4">
    <source>
        <dbReference type="EMBL" id="PNF17122.1"/>
    </source>
</evidence>
<comment type="caution">
    <text evidence="4">The sequence shown here is derived from an EMBL/GenBank/DDBJ whole genome shotgun (WGS) entry which is preliminary data.</text>
</comment>
<dbReference type="GO" id="GO:0034587">
    <property type="term" value="P:piRNA processing"/>
    <property type="evidence" value="ECO:0007669"/>
    <property type="project" value="UniProtKB-ARBA"/>
</dbReference>
<dbReference type="EMBL" id="NEVH01024426">
    <property type="protein sequence ID" value="PNF17122.1"/>
    <property type="molecule type" value="Genomic_DNA"/>
</dbReference>
<dbReference type="InterPro" id="IPR012337">
    <property type="entry name" value="RNaseH-like_sf"/>
</dbReference>
<dbReference type="Pfam" id="PF02170">
    <property type="entry name" value="PAZ"/>
    <property type="match status" value="1"/>
</dbReference>
<dbReference type="GO" id="GO:0003723">
    <property type="term" value="F:RNA binding"/>
    <property type="evidence" value="ECO:0007669"/>
    <property type="project" value="InterPro"/>
</dbReference>
<dbReference type="Gene3D" id="3.40.50.2300">
    <property type="match status" value="1"/>
</dbReference>
<dbReference type="SUPFAM" id="SSF101690">
    <property type="entry name" value="PAZ domain"/>
    <property type="match status" value="1"/>
</dbReference>
<dbReference type="InterPro" id="IPR032472">
    <property type="entry name" value="ArgoL2"/>
</dbReference>
<dbReference type="InParanoid" id="A0A2J7PLB5"/>
<dbReference type="Gene3D" id="3.30.420.10">
    <property type="entry name" value="Ribonuclease H-like superfamily/Ribonuclease H"/>
    <property type="match status" value="1"/>
</dbReference>
<dbReference type="STRING" id="105785.A0A2J7PLB5"/>
<dbReference type="Pfam" id="PF02171">
    <property type="entry name" value="Piwi"/>
    <property type="match status" value="1"/>
</dbReference>
<evidence type="ECO:0000259" key="3">
    <source>
        <dbReference type="PROSITE" id="PS50822"/>
    </source>
</evidence>
<dbReference type="PROSITE" id="PS50821">
    <property type="entry name" value="PAZ"/>
    <property type="match status" value="1"/>
</dbReference>
<proteinExistence type="inferred from homology"/>
<accession>A0A2J7PLB5</accession>
<dbReference type="PANTHER" id="PTHR22891">
    <property type="entry name" value="EUKARYOTIC TRANSLATION INITIATION FACTOR 2C"/>
    <property type="match status" value="1"/>
</dbReference>
<protein>
    <submittedName>
        <fullName evidence="4">Protein argonaute-2</fullName>
    </submittedName>
</protein>
<evidence type="ECO:0000313" key="5">
    <source>
        <dbReference type="Proteomes" id="UP000235965"/>
    </source>
</evidence>
<dbReference type="Pfam" id="PF16488">
    <property type="entry name" value="ArgoL2"/>
    <property type="match status" value="1"/>
</dbReference>
<name>A0A2J7PLB5_9NEOP</name>
<gene>
    <name evidence="4" type="primary">AGO2_2</name>
    <name evidence="4" type="ORF">B7P43_G09091</name>
</gene>
<organism evidence="4 5">
    <name type="scientific">Cryptotermes secundus</name>
    <dbReference type="NCBI Taxonomy" id="105785"/>
    <lineage>
        <taxon>Eukaryota</taxon>
        <taxon>Metazoa</taxon>
        <taxon>Ecdysozoa</taxon>
        <taxon>Arthropoda</taxon>
        <taxon>Hexapoda</taxon>
        <taxon>Insecta</taxon>
        <taxon>Pterygota</taxon>
        <taxon>Neoptera</taxon>
        <taxon>Polyneoptera</taxon>
        <taxon>Dictyoptera</taxon>
        <taxon>Blattodea</taxon>
        <taxon>Blattoidea</taxon>
        <taxon>Termitoidae</taxon>
        <taxon>Kalotermitidae</taxon>
        <taxon>Cryptotermitinae</taxon>
        <taxon>Cryptotermes</taxon>
    </lineage>
</organism>
<dbReference type="CDD" id="cd04657">
    <property type="entry name" value="Piwi_ago-like"/>
    <property type="match status" value="1"/>
</dbReference>
<feature type="domain" description="PAZ" evidence="2">
    <location>
        <begin position="276"/>
        <end position="390"/>
    </location>
</feature>
<dbReference type="OrthoDB" id="10252740at2759"/>
<comment type="similarity">
    <text evidence="1">Belongs to the argonaute family.</text>
</comment>
<dbReference type="SUPFAM" id="SSF53098">
    <property type="entry name" value="Ribonuclease H-like"/>
    <property type="match status" value="1"/>
</dbReference>
<reference evidence="4 5" key="1">
    <citation type="submission" date="2017-12" db="EMBL/GenBank/DDBJ databases">
        <title>Hemimetabolous genomes reveal molecular basis of termite eusociality.</title>
        <authorList>
            <person name="Harrison M.C."/>
            <person name="Jongepier E."/>
            <person name="Robertson H.M."/>
            <person name="Arning N."/>
            <person name="Bitard-Feildel T."/>
            <person name="Chao H."/>
            <person name="Childers C.P."/>
            <person name="Dinh H."/>
            <person name="Doddapaneni H."/>
            <person name="Dugan S."/>
            <person name="Gowin J."/>
            <person name="Greiner C."/>
            <person name="Han Y."/>
            <person name="Hu H."/>
            <person name="Hughes D.S.T."/>
            <person name="Huylmans A.-K."/>
            <person name="Kemena C."/>
            <person name="Kremer L.P.M."/>
            <person name="Lee S.L."/>
            <person name="Lopez-Ezquerra A."/>
            <person name="Mallet L."/>
            <person name="Monroy-Kuhn J.M."/>
            <person name="Moser A."/>
            <person name="Murali S.C."/>
            <person name="Muzny D.M."/>
            <person name="Otani S."/>
            <person name="Piulachs M.-D."/>
            <person name="Poelchau M."/>
            <person name="Qu J."/>
            <person name="Schaub F."/>
            <person name="Wada-Katsumata A."/>
            <person name="Worley K.C."/>
            <person name="Xie Q."/>
            <person name="Ylla G."/>
            <person name="Poulsen M."/>
            <person name="Gibbs R.A."/>
            <person name="Schal C."/>
            <person name="Richards S."/>
            <person name="Belles X."/>
            <person name="Korb J."/>
            <person name="Bornberg-Bauer E."/>
        </authorList>
    </citation>
    <scope>NUCLEOTIDE SEQUENCE [LARGE SCALE GENOMIC DNA]</scope>
    <source>
        <tissue evidence="4">Whole body</tissue>
    </source>
</reference>
<dbReference type="InterPro" id="IPR032474">
    <property type="entry name" value="Argonaute_N"/>
</dbReference>
<keyword evidence="5" id="KW-1185">Reference proteome</keyword>
<dbReference type="Proteomes" id="UP000235965">
    <property type="component" value="Unassembled WGS sequence"/>
</dbReference>
<dbReference type="InterPro" id="IPR036085">
    <property type="entry name" value="PAZ_dom_sf"/>
</dbReference>